<keyword evidence="5" id="KW-0670">Pyruvate</keyword>
<dbReference type="InterPro" id="IPR029061">
    <property type="entry name" value="THDP-binding"/>
</dbReference>
<dbReference type="GO" id="GO:0006979">
    <property type="term" value="P:response to oxidative stress"/>
    <property type="evidence" value="ECO:0007669"/>
    <property type="project" value="TreeGrafter"/>
</dbReference>
<reference evidence="5" key="2">
    <citation type="submission" date="2021-05" db="EMBL/GenBank/DDBJ databases">
        <title>Protein family content uncovers lineage relationships and bacterial pathway maintenance mechanisms in DPANN archaea.</title>
        <authorList>
            <person name="Castelle C.J."/>
            <person name="Meheust R."/>
            <person name="Jaffe A.L."/>
            <person name="Seitz K."/>
            <person name="Gong X."/>
            <person name="Baker B.J."/>
            <person name="Banfield J.F."/>
        </authorList>
    </citation>
    <scope>NUCLEOTIDE SEQUENCE</scope>
    <source>
        <strain evidence="5">RIFCSPLOWO2_01_FULL_AR10_48_17</strain>
    </source>
</reference>
<dbReference type="PANTHER" id="PTHR32154:SF0">
    <property type="entry name" value="PYRUVATE-FLAVODOXIN OXIDOREDUCTASE-RELATED"/>
    <property type="match status" value="1"/>
</dbReference>
<comment type="caution">
    <text evidence="5">The sequence shown here is derived from an EMBL/GenBank/DDBJ whole genome shotgun (WGS) entry which is preliminary data.</text>
</comment>
<dbReference type="InterPro" id="IPR009014">
    <property type="entry name" value="Transketo_C/PFOR_II"/>
</dbReference>
<comment type="subunit">
    <text evidence="1">Heterotetramer of one alpha, one beta, one delta and one gamma chain.</text>
</comment>
<organism evidence="5 6">
    <name type="scientific">Candidatus Iainarchaeum sp</name>
    <dbReference type="NCBI Taxonomy" id="3101447"/>
    <lineage>
        <taxon>Archaea</taxon>
        <taxon>Candidatus Iainarchaeota</taxon>
        <taxon>Candidatus Iainarchaeia</taxon>
        <taxon>Candidatus Iainarchaeales</taxon>
        <taxon>Candidatus Iainarchaeaceae</taxon>
        <taxon>Candidatus Iainarchaeum</taxon>
    </lineage>
</organism>
<gene>
    <name evidence="5" type="primary">porA</name>
    <name evidence="5" type="ORF">J4215_04850</name>
</gene>
<dbReference type="Gene3D" id="3.40.50.970">
    <property type="match status" value="1"/>
</dbReference>
<sequence length="387" mass="42373">MIKTTNGATALAETAKNCEPEVVAGYPITPTTHVVEEMNRYYANGETKSFIAVESEFSALSALIGGAAAGARTFTATGSQGLLLMHEVLFCSSGMRLPIVMVVGNRSVSAPLSIWNDEQDSVSQRDTGWIQLYAKNNQEASDALIQAYFIAEKTFIPVMVCVDGHFLTHTTEQVDIPSKDEIKRFLPPFKPMVTLDPDQPLSMGVYAAPAYYQEFRMDLHSDLEKSAAVISDAGKRFGQVFGRSYGLVEEYHVKDAKEVLVGLGSAMENVKAAVDEMRKQGKKVGALHVRVLRPFPREELRRILSGKHVGVIDRALSPGAQPPLFTEIVEALQGTSSTVSSFFGALGGRTLKIQESKQLFEKMSKGKALKEWITVTVEKNEAEIETC</sequence>
<keyword evidence="2" id="KW-0560">Oxidoreductase</keyword>
<dbReference type="Pfam" id="PF01855">
    <property type="entry name" value="POR_N"/>
    <property type="match status" value="1"/>
</dbReference>
<evidence type="ECO:0000313" key="6">
    <source>
        <dbReference type="Proteomes" id="UP000675968"/>
    </source>
</evidence>
<proteinExistence type="predicted"/>
<dbReference type="InterPro" id="IPR002880">
    <property type="entry name" value="Pyrv_Fd/Flavodoxin_OxRdtase_N"/>
</dbReference>
<dbReference type="CDD" id="cd07034">
    <property type="entry name" value="TPP_PYR_PFOR_IOR-alpha_like"/>
    <property type="match status" value="1"/>
</dbReference>
<dbReference type="EMBL" id="JAGVWC010000011">
    <property type="protein sequence ID" value="MBS3061881.1"/>
    <property type="molecule type" value="Genomic_DNA"/>
</dbReference>
<dbReference type="Proteomes" id="UP000675968">
    <property type="component" value="Unassembled WGS sequence"/>
</dbReference>
<dbReference type="InterPro" id="IPR050722">
    <property type="entry name" value="Pyruvate:ferred/Flavod_OxRd"/>
</dbReference>
<dbReference type="Pfam" id="PF17147">
    <property type="entry name" value="PFOR_II"/>
    <property type="match status" value="1"/>
</dbReference>
<reference evidence="5" key="1">
    <citation type="submission" date="2021-03" db="EMBL/GenBank/DDBJ databases">
        <authorList>
            <person name="Jaffe A."/>
        </authorList>
    </citation>
    <scope>NUCLEOTIDE SEQUENCE</scope>
    <source>
        <strain evidence="5">RIFCSPLOWO2_01_FULL_AR10_48_17</strain>
    </source>
</reference>
<dbReference type="InterPro" id="IPR033412">
    <property type="entry name" value="PFOR_II"/>
</dbReference>
<dbReference type="AlphaFoldDB" id="A0A8T4L4Y2"/>
<name>A0A8T4L4Y2_9ARCH</name>
<protein>
    <submittedName>
        <fullName evidence="5">Pyruvate ferredoxin oxidoreductase</fullName>
    </submittedName>
</protein>
<evidence type="ECO:0000256" key="2">
    <source>
        <dbReference type="ARBA" id="ARBA00023002"/>
    </source>
</evidence>
<dbReference type="SUPFAM" id="SSF52518">
    <property type="entry name" value="Thiamin diphosphate-binding fold (THDP-binding)"/>
    <property type="match status" value="1"/>
</dbReference>
<dbReference type="FunFam" id="3.40.50.970:FF:000012">
    <property type="entry name" value="Pyruvate:ferredoxin (Flavodoxin) oxidoreductase"/>
    <property type="match status" value="1"/>
</dbReference>
<dbReference type="Gene3D" id="3.40.50.920">
    <property type="match status" value="1"/>
</dbReference>
<dbReference type="GO" id="GO:0006082">
    <property type="term" value="P:organic acid metabolic process"/>
    <property type="evidence" value="ECO:0007669"/>
    <property type="project" value="UniProtKB-ARBA"/>
</dbReference>
<dbReference type="GO" id="GO:0016491">
    <property type="term" value="F:oxidoreductase activity"/>
    <property type="evidence" value="ECO:0007669"/>
    <property type="project" value="UniProtKB-KW"/>
</dbReference>
<evidence type="ECO:0000259" key="3">
    <source>
        <dbReference type="Pfam" id="PF01855"/>
    </source>
</evidence>
<evidence type="ECO:0000313" key="5">
    <source>
        <dbReference type="EMBL" id="MBS3061881.1"/>
    </source>
</evidence>
<evidence type="ECO:0000259" key="4">
    <source>
        <dbReference type="Pfam" id="PF17147"/>
    </source>
</evidence>
<accession>A0A8T4L4Y2</accession>
<evidence type="ECO:0000256" key="1">
    <source>
        <dbReference type="ARBA" id="ARBA00011595"/>
    </source>
</evidence>
<feature type="domain" description="Pyruvate flavodoxin/ferredoxin oxidoreductase pyrimidine binding" evidence="3">
    <location>
        <begin position="14"/>
        <end position="231"/>
    </location>
</feature>
<dbReference type="PANTHER" id="PTHR32154">
    <property type="entry name" value="PYRUVATE-FLAVODOXIN OXIDOREDUCTASE-RELATED"/>
    <property type="match status" value="1"/>
</dbReference>
<dbReference type="GO" id="GO:0044272">
    <property type="term" value="P:sulfur compound biosynthetic process"/>
    <property type="evidence" value="ECO:0007669"/>
    <property type="project" value="UniProtKB-ARBA"/>
</dbReference>
<feature type="domain" description="Pyruvate:ferredoxin oxidoreductase core" evidence="4">
    <location>
        <begin position="256"/>
        <end position="355"/>
    </location>
</feature>
<dbReference type="SUPFAM" id="SSF52922">
    <property type="entry name" value="TK C-terminal domain-like"/>
    <property type="match status" value="1"/>
</dbReference>